<feature type="compositionally biased region" description="Acidic residues" evidence="1">
    <location>
        <begin position="343"/>
        <end position="367"/>
    </location>
</feature>
<dbReference type="AlphaFoldDB" id="A0A0C9M462"/>
<proteinExistence type="predicted"/>
<evidence type="ECO:0000256" key="1">
    <source>
        <dbReference type="SAM" id="MobiDB-lite"/>
    </source>
</evidence>
<dbReference type="GO" id="GO:0005634">
    <property type="term" value="C:nucleus"/>
    <property type="evidence" value="ECO:0007669"/>
    <property type="project" value="TreeGrafter"/>
</dbReference>
<accession>A0A0C9M462</accession>
<keyword evidence="4" id="KW-1185">Reference proteome</keyword>
<protein>
    <submittedName>
        <fullName evidence="3">Transcriptional regulator</fullName>
    </submittedName>
</protein>
<feature type="domain" description="DEK-C" evidence="2">
    <location>
        <begin position="16"/>
        <end position="65"/>
    </location>
</feature>
<dbReference type="EMBL" id="DF836341">
    <property type="protein sequence ID" value="GAN03956.1"/>
    <property type="molecule type" value="Genomic_DNA"/>
</dbReference>
<dbReference type="STRING" id="91626.A0A0C9M462"/>
<dbReference type="InterPro" id="IPR037647">
    <property type="entry name" value="HIRIP3"/>
</dbReference>
<dbReference type="Proteomes" id="UP000053815">
    <property type="component" value="Unassembled WGS sequence"/>
</dbReference>
<evidence type="ECO:0000313" key="3">
    <source>
        <dbReference type="EMBL" id="GAN03956.1"/>
    </source>
</evidence>
<feature type="compositionally biased region" description="Basic residues" evidence="1">
    <location>
        <begin position="131"/>
        <end position="141"/>
    </location>
</feature>
<feature type="compositionally biased region" description="Low complexity" evidence="1">
    <location>
        <begin position="294"/>
        <end position="308"/>
    </location>
</feature>
<organism evidence="3">
    <name type="scientific">Mucor ambiguus</name>
    <dbReference type="NCBI Taxonomy" id="91626"/>
    <lineage>
        <taxon>Eukaryota</taxon>
        <taxon>Fungi</taxon>
        <taxon>Fungi incertae sedis</taxon>
        <taxon>Mucoromycota</taxon>
        <taxon>Mucoromycotina</taxon>
        <taxon>Mucoromycetes</taxon>
        <taxon>Mucorales</taxon>
        <taxon>Mucorineae</taxon>
        <taxon>Mucoraceae</taxon>
        <taxon>Mucor</taxon>
    </lineage>
</organism>
<feature type="compositionally biased region" description="Basic and acidic residues" evidence="1">
    <location>
        <begin position="68"/>
        <end position="88"/>
    </location>
</feature>
<dbReference type="InterPro" id="IPR014876">
    <property type="entry name" value="DEK_C"/>
</dbReference>
<dbReference type="PANTHER" id="PTHR15410">
    <property type="entry name" value="HIRA-INTERACTING PROTEIN 3"/>
    <property type="match status" value="1"/>
</dbReference>
<evidence type="ECO:0000313" key="4">
    <source>
        <dbReference type="Proteomes" id="UP000053815"/>
    </source>
</evidence>
<feature type="compositionally biased region" description="Basic and acidic residues" evidence="1">
    <location>
        <begin position="107"/>
        <end position="130"/>
    </location>
</feature>
<reference evidence="3" key="1">
    <citation type="submission" date="2014-09" db="EMBL/GenBank/DDBJ databases">
        <title>Draft genome sequence of an oleaginous Mucoromycotina fungus Mucor ambiguus NBRC6742.</title>
        <authorList>
            <person name="Takeda I."/>
            <person name="Yamane N."/>
            <person name="Morita T."/>
            <person name="Tamano K."/>
            <person name="Machida M."/>
            <person name="Baker S."/>
            <person name="Koike H."/>
        </authorList>
    </citation>
    <scope>NUCLEOTIDE SEQUENCE</scope>
    <source>
        <strain evidence="3">NBRC 6742</strain>
    </source>
</reference>
<dbReference type="OrthoDB" id="552755at2759"/>
<feature type="compositionally biased region" description="Basic residues" evidence="1">
    <location>
        <begin position="188"/>
        <end position="198"/>
    </location>
</feature>
<sequence length="367" mass="41587">MIDLAPELLEKPDFHDQIKNIIKNGDPSSLTAGQIRNELETHFGLEKDALRQKPYKKIMNEIIDKTYTELQKEQEPQEHTPTETDSSREVSPIKPSPKKRKAAPLETEERPLFTKKTKVESDDGTEDVKPKKTKRKKKQSKKVISDSEDEKMEDASDEDDKEEEEANENDDEEEADETDFSTTPPTTKKTRKTRKKTAKSSAATTKDEETVKRLKQFINKCGVRKVWAKELNDCKDTTAEISKLKAMLEELGVHGRPTLEKCEAVKKERELKAELDSLDTTLIINEASRRTRTRNSSQNRPSYAVDASSSDEEDTEEQAGQHEASADTVNESGNESDAKTDDTKEESEDEESPSDDEFQGDESEEDA</sequence>
<dbReference type="PANTHER" id="PTHR15410:SF2">
    <property type="entry name" value="HIRA-INTERACTING PROTEIN 3"/>
    <property type="match status" value="1"/>
</dbReference>
<name>A0A0C9M462_9FUNG</name>
<gene>
    <name evidence="3" type="ORF">MAM1_0052c03412</name>
</gene>
<dbReference type="Pfam" id="PF08766">
    <property type="entry name" value="DEK_C"/>
    <property type="match status" value="1"/>
</dbReference>
<feature type="region of interest" description="Disordered" evidence="1">
    <location>
        <begin position="68"/>
        <end position="208"/>
    </location>
</feature>
<feature type="compositionally biased region" description="Acidic residues" evidence="1">
    <location>
        <begin position="146"/>
        <end position="179"/>
    </location>
</feature>
<evidence type="ECO:0000259" key="2">
    <source>
        <dbReference type="Pfam" id="PF08766"/>
    </source>
</evidence>
<feature type="region of interest" description="Disordered" evidence="1">
    <location>
        <begin position="286"/>
        <end position="367"/>
    </location>
</feature>